<feature type="compositionally biased region" description="Low complexity" evidence="1">
    <location>
        <begin position="35"/>
        <end position="64"/>
    </location>
</feature>
<dbReference type="HOGENOM" id="CLU_2231957_0_0_9"/>
<name>D3AD88_9FIRM</name>
<feature type="compositionally biased region" description="Polar residues" evidence="1">
    <location>
        <begin position="99"/>
        <end position="116"/>
    </location>
</feature>
<organism evidence="2 3">
    <name type="scientific">Hungatella hathewayi DSM 13479</name>
    <dbReference type="NCBI Taxonomy" id="566550"/>
    <lineage>
        <taxon>Bacteria</taxon>
        <taxon>Bacillati</taxon>
        <taxon>Bacillota</taxon>
        <taxon>Clostridia</taxon>
        <taxon>Lachnospirales</taxon>
        <taxon>Lachnospiraceae</taxon>
        <taxon>Hungatella</taxon>
    </lineage>
</organism>
<gene>
    <name evidence="2" type="ORF">CLOSTHATH_01566</name>
</gene>
<evidence type="ECO:0000256" key="1">
    <source>
        <dbReference type="SAM" id="MobiDB-lite"/>
    </source>
</evidence>
<comment type="caution">
    <text evidence="2">The sequence shown here is derived from an EMBL/GenBank/DDBJ whole genome shotgun (WGS) entry which is preliminary data.</text>
</comment>
<dbReference type="AlphaFoldDB" id="D3AD88"/>
<feature type="region of interest" description="Disordered" evidence="1">
    <location>
        <begin position="33"/>
        <end position="116"/>
    </location>
</feature>
<evidence type="ECO:0000313" key="3">
    <source>
        <dbReference type="Proteomes" id="UP000004968"/>
    </source>
</evidence>
<proteinExistence type="predicted"/>
<protein>
    <submittedName>
        <fullName evidence="2">Uncharacterized protein</fullName>
    </submittedName>
</protein>
<dbReference type="Proteomes" id="UP000004968">
    <property type="component" value="Unassembled WGS sequence"/>
</dbReference>
<evidence type="ECO:0000313" key="2">
    <source>
        <dbReference type="EMBL" id="EFD00227.1"/>
    </source>
</evidence>
<accession>D3AD88</accession>
<reference evidence="2 3" key="1">
    <citation type="submission" date="2010-01" db="EMBL/GenBank/DDBJ databases">
        <authorList>
            <person name="Weinstock G."/>
            <person name="Sodergren E."/>
            <person name="Clifton S."/>
            <person name="Fulton L."/>
            <person name="Fulton B."/>
            <person name="Courtney L."/>
            <person name="Fronick C."/>
            <person name="Harrison M."/>
            <person name="Strong C."/>
            <person name="Farmer C."/>
            <person name="Delahaunty K."/>
            <person name="Markovic C."/>
            <person name="Hall O."/>
            <person name="Minx P."/>
            <person name="Tomlinson C."/>
            <person name="Mitreva M."/>
            <person name="Nelson J."/>
            <person name="Hou S."/>
            <person name="Wollam A."/>
            <person name="Pepin K.H."/>
            <person name="Johnson M."/>
            <person name="Bhonagiri V."/>
            <person name="Nash W.E."/>
            <person name="Warren W."/>
            <person name="Chinwalla A."/>
            <person name="Mardis E.R."/>
            <person name="Wilson R.K."/>
        </authorList>
    </citation>
    <scope>NUCLEOTIDE SEQUENCE [LARGE SCALE GENOMIC DNA]</scope>
    <source>
        <strain evidence="2 3">DSM 13479</strain>
    </source>
</reference>
<dbReference type="EMBL" id="ACIO01000113">
    <property type="protein sequence ID" value="EFD00227.1"/>
    <property type="molecule type" value="Genomic_DNA"/>
</dbReference>
<sequence>MKGECIMKRIKPYVFAVLVIMTVMCLSACGSNKNATNETTGGSSAAATQTSAMESSSAAESSSTDMGNTRNADEDAEESTGVIDGMINDVEKGVDDITGESNGHPTNSADMSSAAE</sequence>